<accession>A0A149QSC7</accession>
<reference evidence="2 3" key="1">
    <citation type="submission" date="2015-06" db="EMBL/GenBank/DDBJ databases">
        <title>Improved classification and identification of acetic acid bacteria using matrix-assisted laser desorption/ionization time-of-flight mass spectrometry; Gluconobacter nephelii and Gluconobacter uchimurae are later heterotypic synonyms of Gluconobacter japonicus and Gluconobacter oxydans, respectively.</title>
        <authorList>
            <person name="Li L."/>
            <person name="Cleenwerck I."/>
            <person name="De Vuyst L."/>
            <person name="Vandamme P."/>
        </authorList>
    </citation>
    <scope>NUCLEOTIDE SEQUENCE [LARGE SCALE GENOMIC DNA]</scope>
    <source>
        <strain evidence="2 3">LMG 1764</strain>
    </source>
</reference>
<evidence type="ECO:0000313" key="2">
    <source>
        <dbReference type="EMBL" id="KXV00017.1"/>
    </source>
</evidence>
<gene>
    <name evidence="2" type="ORF">AD929_12325</name>
</gene>
<sequence length="70" mass="7529">MRSSLSAISSIDSAEYGPPLLVVVFFGLFFLMALTAVCMGVYSAFFASPDALSFAVSDDMNILQSFGKEF</sequence>
<keyword evidence="1" id="KW-1133">Transmembrane helix</keyword>
<dbReference type="Proteomes" id="UP000075573">
    <property type="component" value="Unassembled WGS sequence"/>
</dbReference>
<keyword evidence="1" id="KW-0472">Membrane</keyword>
<comment type="caution">
    <text evidence="2">The sequence shown here is derived from an EMBL/GenBank/DDBJ whole genome shotgun (WGS) entry which is preliminary data.</text>
</comment>
<dbReference type="PATRIC" id="fig|442.7.peg.3285"/>
<protein>
    <submittedName>
        <fullName evidence="2">Uncharacterized protein</fullName>
    </submittedName>
</protein>
<dbReference type="EMBL" id="LHZB01000118">
    <property type="protein sequence ID" value="KXV00017.1"/>
    <property type="molecule type" value="Genomic_DNA"/>
</dbReference>
<organism evidence="2 3">
    <name type="scientific">Gluconobacter potus</name>
    <dbReference type="NCBI Taxonomy" id="2724927"/>
    <lineage>
        <taxon>Bacteria</taxon>
        <taxon>Pseudomonadati</taxon>
        <taxon>Pseudomonadota</taxon>
        <taxon>Alphaproteobacteria</taxon>
        <taxon>Acetobacterales</taxon>
        <taxon>Acetobacteraceae</taxon>
        <taxon>Gluconobacter</taxon>
    </lineage>
</organism>
<dbReference type="AlphaFoldDB" id="A0A149QSC7"/>
<evidence type="ECO:0000256" key="1">
    <source>
        <dbReference type="SAM" id="Phobius"/>
    </source>
</evidence>
<feature type="transmembrane region" description="Helical" evidence="1">
    <location>
        <begin position="20"/>
        <end position="45"/>
    </location>
</feature>
<name>A0A149QSC7_9PROT</name>
<evidence type="ECO:0000313" key="3">
    <source>
        <dbReference type="Proteomes" id="UP000075573"/>
    </source>
</evidence>
<keyword evidence="1" id="KW-0812">Transmembrane</keyword>
<proteinExistence type="predicted"/>
<dbReference type="RefSeq" id="WP_062497270.1">
    <property type="nucleotide sequence ID" value="NZ_LHZB01000118.1"/>
</dbReference>